<gene>
    <name evidence="2" type="ORF">D7V93_11740</name>
</gene>
<evidence type="ECO:0000313" key="2">
    <source>
        <dbReference type="EMBL" id="RKH61461.1"/>
    </source>
</evidence>
<dbReference type="GO" id="GO:0045892">
    <property type="term" value="P:negative regulation of DNA-templated transcription"/>
    <property type="evidence" value="ECO:0007669"/>
    <property type="project" value="TreeGrafter"/>
</dbReference>
<dbReference type="Gene3D" id="1.20.120.330">
    <property type="entry name" value="Nucleotidyltransferases domain 2"/>
    <property type="match status" value="1"/>
</dbReference>
<accession>A0A3A8Q206</accession>
<protein>
    <recommendedName>
        <fullName evidence="4">Transcriptional regulator</fullName>
    </recommendedName>
</protein>
<evidence type="ECO:0000256" key="1">
    <source>
        <dbReference type="SAM" id="MobiDB-lite"/>
    </source>
</evidence>
<dbReference type="SUPFAM" id="SSF158668">
    <property type="entry name" value="MtlR-like"/>
    <property type="match status" value="1"/>
</dbReference>
<dbReference type="Proteomes" id="UP000272888">
    <property type="component" value="Unassembled WGS sequence"/>
</dbReference>
<dbReference type="RefSeq" id="WP_120643486.1">
    <property type="nucleotide sequence ID" value="NZ_RAWB01000095.1"/>
</dbReference>
<organism evidence="2 3">
    <name type="scientific">Corallococcus llansteffanensis</name>
    <dbReference type="NCBI Taxonomy" id="2316731"/>
    <lineage>
        <taxon>Bacteria</taxon>
        <taxon>Pseudomonadati</taxon>
        <taxon>Myxococcota</taxon>
        <taxon>Myxococcia</taxon>
        <taxon>Myxococcales</taxon>
        <taxon>Cystobacterineae</taxon>
        <taxon>Myxococcaceae</taxon>
        <taxon>Corallococcus</taxon>
    </lineage>
</organism>
<keyword evidence="3" id="KW-1185">Reference proteome</keyword>
<dbReference type="PANTHER" id="PTHR37941">
    <property type="entry name" value="FUMARASE E-RELATED"/>
    <property type="match status" value="1"/>
</dbReference>
<feature type="region of interest" description="Disordered" evidence="1">
    <location>
        <begin position="1"/>
        <end position="27"/>
    </location>
</feature>
<sequence length="198" mass="21955">MKSPKTSNKHKETGKAKQTPPRISDKDALKEMASRDLGILQKSVEAETDRGCVLVIAAYIDEELEKILRAFFVDDVKIADELLGTDKPLGTFSSRSKACFALGLITRETYNAIGLLRKTRNEFAHLKEEASLASPPIVNRIKELPLPLNAEAAKSAKSAKSEAPRDRFISCMIALIVSIHLSLLIDKQRVERRLPTSK</sequence>
<proteinExistence type="predicted"/>
<evidence type="ECO:0008006" key="4">
    <source>
        <dbReference type="Google" id="ProtNLM"/>
    </source>
</evidence>
<reference evidence="3" key="1">
    <citation type="submission" date="2018-09" db="EMBL/GenBank/DDBJ databases">
        <authorList>
            <person name="Livingstone P.G."/>
            <person name="Whitworth D.E."/>
        </authorList>
    </citation>
    <scope>NUCLEOTIDE SEQUENCE [LARGE SCALE GENOMIC DNA]</scope>
    <source>
        <strain evidence="3">CA051B</strain>
    </source>
</reference>
<dbReference type="EMBL" id="RAWB01000095">
    <property type="protein sequence ID" value="RKH61461.1"/>
    <property type="molecule type" value="Genomic_DNA"/>
</dbReference>
<dbReference type="InterPro" id="IPR007761">
    <property type="entry name" value="MtlR-like"/>
</dbReference>
<dbReference type="InterPro" id="IPR038026">
    <property type="entry name" value="MtlR-like_sf"/>
</dbReference>
<dbReference type="AlphaFoldDB" id="A0A3A8Q206"/>
<comment type="caution">
    <text evidence="2">The sequence shown here is derived from an EMBL/GenBank/DDBJ whole genome shotgun (WGS) entry which is preliminary data.</text>
</comment>
<name>A0A3A8Q206_9BACT</name>
<evidence type="ECO:0000313" key="3">
    <source>
        <dbReference type="Proteomes" id="UP000272888"/>
    </source>
</evidence>
<dbReference type="PANTHER" id="PTHR37941:SF1">
    <property type="entry name" value="FUMARASE E-RELATED"/>
    <property type="match status" value="1"/>
</dbReference>
<dbReference type="Pfam" id="PF05068">
    <property type="entry name" value="MtlR"/>
    <property type="match status" value="1"/>
</dbReference>